<keyword evidence="2" id="KW-1185">Reference proteome</keyword>
<dbReference type="EMBL" id="KQ093004">
    <property type="protein sequence ID" value="KMS94487.1"/>
    <property type="molecule type" value="Genomic_DNA"/>
</dbReference>
<evidence type="ECO:0000313" key="2">
    <source>
        <dbReference type="Proteomes" id="UP000035740"/>
    </source>
</evidence>
<sequence length="141" mass="15592">MNIALSLHVHCSDSPPDVKPPPKKAKKPTEPCVKVRHSTTPFQAFIAAIADQPEKKQAIIDMGFGGLLELDMPRNDPIFCARLVSRFCVGSGSLLLRRGKDIDIREIDVHLVYGIPLGGLVVDETKELQENDADFRSMIED</sequence>
<gene>
    <name evidence="1" type="ORF">BVRB_020920</name>
</gene>
<dbReference type="AlphaFoldDB" id="A0A0J8B3R6"/>
<dbReference type="PANTHER" id="PTHR34835:SF90">
    <property type="entry name" value="AMINOTRANSFERASE-LIKE PLANT MOBILE DOMAIN-CONTAINING PROTEIN"/>
    <property type="match status" value="1"/>
</dbReference>
<name>A0A0J8B3R6_BETVV</name>
<accession>A0A0J8B3R6</accession>
<protein>
    <submittedName>
        <fullName evidence="1">Uncharacterized protein</fullName>
    </submittedName>
</protein>
<proteinExistence type="predicted"/>
<evidence type="ECO:0000313" key="1">
    <source>
        <dbReference type="EMBL" id="KMS94487.1"/>
    </source>
</evidence>
<dbReference type="Proteomes" id="UP000035740">
    <property type="component" value="Unassembled WGS sequence"/>
</dbReference>
<dbReference type="Gramene" id="KMS94487">
    <property type="protein sequence ID" value="KMS94487"/>
    <property type="gene ID" value="BVRB_020920"/>
</dbReference>
<organism evidence="1 2">
    <name type="scientific">Beta vulgaris subsp. vulgaris</name>
    <name type="common">Beet</name>
    <dbReference type="NCBI Taxonomy" id="3555"/>
    <lineage>
        <taxon>Eukaryota</taxon>
        <taxon>Viridiplantae</taxon>
        <taxon>Streptophyta</taxon>
        <taxon>Embryophyta</taxon>
        <taxon>Tracheophyta</taxon>
        <taxon>Spermatophyta</taxon>
        <taxon>Magnoliopsida</taxon>
        <taxon>eudicotyledons</taxon>
        <taxon>Gunneridae</taxon>
        <taxon>Pentapetalae</taxon>
        <taxon>Caryophyllales</taxon>
        <taxon>Chenopodiaceae</taxon>
        <taxon>Betoideae</taxon>
        <taxon>Beta</taxon>
    </lineage>
</organism>
<dbReference type="OMA" id="RNDPIFC"/>
<dbReference type="PANTHER" id="PTHR34835">
    <property type="entry name" value="OS07G0283600 PROTEIN-RELATED"/>
    <property type="match status" value="1"/>
</dbReference>
<reference evidence="1 2" key="1">
    <citation type="journal article" date="2014" name="Nature">
        <title>The genome of the recently domesticated crop plant sugar beet (Beta vulgaris).</title>
        <authorList>
            <person name="Dohm J.C."/>
            <person name="Minoche A.E."/>
            <person name="Holtgrawe D."/>
            <person name="Capella-Gutierrez S."/>
            <person name="Zakrzewski F."/>
            <person name="Tafer H."/>
            <person name="Rupp O."/>
            <person name="Sorensen T.R."/>
            <person name="Stracke R."/>
            <person name="Reinhardt R."/>
            <person name="Goesmann A."/>
            <person name="Kraft T."/>
            <person name="Schulz B."/>
            <person name="Stadler P.F."/>
            <person name="Schmidt T."/>
            <person name="Gabaldon T."/>
            <person name="Lehrach H."/>
            <person name="Weisshaar B."/>
            <person name="Himmelbauer H."/>
        </authorList>
    </citation>
    <scope>NUCLEOTIDE SEQUENCE [LARGE SCALE GENOMIC DNA]</scope>
    <source>
        <tissue evidence="1">Taproot</tissue>
    </source>
</reference>
<dbReference type="OrthoDB" id="1752059at2759"/>